<feature type="region of interest" description="Disordered" evidence="1">
    <location>
        <begin position="123"/>
        <end position="156"/>
    </location>
</feature>
<feature type="domain" description="Plus3" evidence="2">
    <location>
        <begin position="885"/>
        <end position="1014"/>
    </location>
</feature>
<evidence type="ECO:0000313" key="4">
    <source>
        <dbReference type="Proteomes" id="UP000327013"/>
    </source>
</evidence>
<dbReference type="SMART" id="SM00343">
    <property type="entry name" value="ZnF_C2HC"/>
    <property type="match status" value="2"/>
</dbReference>
<dbReference type="PANTHER" id="PTHR38940:SF4">
    <property type="entry name" value="OS01G0775100 PROTEIN"/>
    <property type="match status" value="1"/>
</dbReference>
<proteinExistence type="predicted"/>
<feature type="compositionally biased region" description="Polar residues" evidence="1">
    <location>
        <begin position="541"/>
        <end position="553"/>
    </location>
</feature>
<dbReference type="InterPro" id="IPR036128">
    <property type="entry name" value="Plus3-like_sf"/>
</dbReference>
<accession>A0A5N6R1K5</accession>
<dbReference type="Pfam" id="PF03126">
    <property type="entry name" value="Plus-3"/>
    <property type="match status" value="1"/>
</dbReference>
<dbReference type="PROSITE" id="PS51360">
    <property type="entry name" value="PLUS3"/>
    <property type="match status" value="1"/>
</dbReference>
<gene>
    <name evidence="3" type="ORF">FH972_008379</name>
</gene>
<evidence type="ECO:0000256" key="1">
    <source>
        <dbReference type="SAM" id="MobiDB-lite"/>
    </source>
</evidence>
<dbReference type="Gene3D" id="3.90.70.200">
    <property type="entry name" value="Plus-3 domain"/>
    <property type="match status" value="1"/>
</dbReference>
<sequence length="1015" mass="111143">MNVDNENVEPVTDLGLALGYSNQCIQRQLNNDSGAGANAGSRIDMTFVAPDPLSELVWSPQKGLSLKCADSSFADKKASLLWGAGPSKVAFLMPQSTTDGRSDTDNPIVEVMTSQVAFHAKDDFTGTNTSTGSPTSDAGSMPGCGPKHEHDSGLGRTADTSAAKLDEPKPYLVANEPFSGDHIGGGRDFGSGNQILGMNDVLASDLHPVDECKASETPVHILRSLGRRPFEKLEQTAENDLQTLIGENACDSVSKIVKSEFSHKGKNNSEQGEQVLPRNKTVPIKLSPTNSRNMHRRKGKEKALSDGDVNERLSKEEDDSHESVESCNSAGLFSKGKKRWSFEEHLIVGSKRVKREIQETPGATSYNRQDSSFMNWISNMMKAPSPALAIAHPGHGQQNPPSQNLLICDKNQEQGFKIGFRSIFQSLYCPKVEGEATALNSNYQTGKGSKELELANKVCNINAAPVSIHGDGDNICKQFLLPSEKLDESASGNEAGLATQPKNFLVKYATSQENSKTNSSKNKNSCEKEFGKVKNGISSRTSLGKCKTNSAENIDSDPPSEGKKTNNYGYGNNPLGSLWITRFYRKSSGSLLNMDGQEQSIDIGLECSTDCTRLLPCPQNHVGFSKNHRSAVVREQTIEDPMLALGKESQKCPADTQAVIGVNRIKGHNDQKSVYNLNCLLPSPKSRSSEAMASVFARRLDALKHILPLDVTDNATHATITCLFCGSKGHHLQECSEITESEIEDLLRNIDSYNGAEELPCLCIRCFQLNHWAVACPTVSSRGQHQTKCSASFVGPSEMHHETGGKENLKLLTDRKRQFQAACDGSDLRRSDHGCHRKLNETIAPEKIRSDANSMKKYIASSSGENYLKERKTTPANIQISDVPKGIFDTIKILHLSRSDILKWMNSHMPLSHLDGFFLRVRLGKWEEGLGGTGYHVACITGKQIVNLQQNANISVCVNVGGIKCLVESQYVSNHDFLEDELMAWWSATSKDNIKIPSEEDLRVKVKKKRMIGLL</sequence>
<dbReference type="GO" id="GO:0008270">
    <property type="term" value="F:zinc ion binding"/>
    <property type="evidence" value="ECO:0007669"/>
    <property type="project" value="InterPro"/>
</dbReference>
<protein>
    <recommendedName>
        <fullName evidence="2">Plus3 domain-containing protein</fullName>
    </recommendedName>
</protein>
<feature type="region of interest" description="Disordered" evidence="1">
    <location>
        <begin position="261"/>
        <end position="326"/>
    </location>
</feature>
<feature type="compositionally biased region" description="Low complexity" evidence="1">
    <location>
        <begin position="125"/>
        <end position="136"/>
    </location>
</feature>
<dbReference type="SMART" id="SM00719">
    <property type="entry name" value="Plus3"/>
    <property type="match status" value="1"/>
</dbReference>
<dbReference type="Proteomes" id="UP000327013">
    <property type="component" value="Chromosome 3"/>
</dbReference>
<organism evidence="3 4">
    <name type="scientific">Carpinus fangiana</name>
    <dbReference type="NCBI Taxonomy" id="176857"/>
    <lineage>
        <taxon>Eukaryota</taxon>
        <taxon>Viridiplantae</taxon>
        <taxon>Streptophyta</taxon>
        <taxon>Embryophyta</taxon>
        <taxon>Tracheophyta</taxon>
        <taxon>Spermatophyta</taxon>
        <taxon>Magnoliopsida</taxon>
        <taxon>eudicotyledons</taxon>
        <taxon>Gunneridae</taxon>
        <taxon>Pentapetalae</taxon>
        <taxon>rosids</taxon>
        <taxon>fabids</taxon>
        <taxon>Fagales</taxon>
        <taxon>Betulaceae</taxon>
        <taxon>Carpinus</taxon>
    </lineage>
</organism>
<dbReference type="AlphaFoldDB" id="A0A5N6R1K5"/>
<feature type="region of interest" description="Disordered" evidence="1">
    <location>
        <begin position="541"/>
        <end position="569"/>
    </location>
</feature>
<feature type="compositionally biased region" description="Basic and acidic residues" evidence="1">
    <location>
        <begin position="301"/>
        <end position="315"/>
    </location>
</feature>
<dbReference type="SUPFAM" id="SSF159042">
    <property type="entry name" value="Plus3-like"/>
    <property type="match status" value="1"/>
</dbReference>
<dbReference type="OrthoDB" id="166375at2759"/>
<dbReference type="InterPro" id="IPR004343">
    <property type="entry name" value="Plus-3_dom"/>
</dbReference>
<dbReference type="InterPro" id="IPR001878">
    <property type="entry name" value="Znf_CCHC"/>
</dbReference>
<name>A0A5N6R1K5_9ROSI</name>
<dbReference type="GO" id="GO:0003677">
    <property type="term" value="F:DNA binding"/>
    <property type="evidence" value="ECO:0007669"/>
    <property type="project" value="InterPro"/>
</dbReference>
<dbReference type="Gene3D" id="4.10.60.10">
    <property type="entry name" value="Zinc finger, CCHC-type"/>
    <property type="match status" value="1"/>
</dbReference>
<dbReference type="EMBL" id="CM017323">
    <property type="protein sequence ID" value="KAE8022591.1"/>
    <property type="molecule type" value="Genomic_DNA"/>
</dbReference>
<dbReference type="PANTHER" id="PTHR38940">
    <property type="entry name" value="PLUS3 DOMAIN-CONTAINING PROTEIN"/>
    <property type="match status" value="1"/>
</dbReference>
<evidence type="ECO:0000259" key="2">
    <source>
        <dbReference type="PROSITE" id="PS51360"/>
    </source>
</evidence>
<reference evidence="3 4" key="1">
    <citation type="submission" date="2019-06" db="EMBL/GenBank/DDBJ databases">
        <title>A chromosomal-level reference genome of Carpinus fangiana (Coryloideae, Betulaceae).</title>
        <authorList>
            <person name="Yang X."/>
            <person name="Wang Z."/>
            <person name="Zhang L."/>
            <person name="Hao G."/>
            <person name="Liu J."/>
            <person name="Yang Y."/>
        </authorList>
    </citation>
    <scope>NUCLEOTIDE SEQUENCE [LARGE SCALE GENOMIC DNA]</scope>
    <source>
        <strain evidence="3">Cfa_2016G</strain>
        <tissue evidence="3">Leaf</tissue>
    </source>
</reference>
<evidence type="ECO:0000313" key="3">
    <source>
        <dbReference type="EMBL" id="KAE8022591.1"/>
    </source>
</evidence>
<keyword evidence="4" id="KW-1185">Reference proteome</keyword>